<protein>
    <submittedName>
        <fullName evidence="2">Uncharacterized protein</fullName>
    </submittedName>
</protein>
<proteinExistence type="predicted"/>
<feature type="region of interest" description="Disordered" evidence="1">
    <location>
        <begin position="1"/>
        <end position="26"/>
    </location>
</feature>
<dbReference type="RefSeq" id="WP_145233216.1">
    <property type="nucleotide sequence ID" value="NZ_CP036273.1"/>
</dbReference>
<name>A0A517XKW0_9BACT</name>
<dbReference type="KEGG" id="uli:ETAA1_00260"/>
<evidence type="ECO:0000256" key="1">
    <source>
        <dbReference type="SAM" id="MobiDB-lite"/>
    </source>
</evidence>
<dbReference type="Proteomes" id="UP000319576">
    <property type="component" value="Chromosome"/>
</dbReference>
<dbReference type="AlphaFoldDB" id="A0A517XKW0"/>
<organism evidence="2 3">
    <name type="scientific">Urbifossiella limnaea</name>
    <dbReference type="NCBI Taxonomy" id="2528023"/>
    <lineage>
        <taxon>Bacteria</taxon>
        <taxon>Pseudomonadati</taxon>
        <taxon>Planctomycetota</taxon>
        <taxon>Planctomycetia</taxon>
        <taxon>Gemmatales</taxon>
        <taxon>Gemmataceae</taxon>
        <taxon>Urbifossiella</taxon>
    </lineage>
</organism>
<evidence type="ECO:0000313" key="3">
    <source>
        <dbReference type="Proteomes" id="UP000319576"/>
    </source>
</evidence>
<reference evidence="2 3" key="1">
    <citation type="submission" date="2019-02" db="EMBL/GenBank/DDBJ databases">
        <title>Deep-cultivation of Planctomycetes and their phenomic and genomic characterization uncovers novel biology.</title>
        <authorList>
            <person name="Wiegand S."/>
            <person name="Jogler M."/>
            <person name="Boedeker C."/>
            <person name="Pinto D."/>
            <person name="Vollmers J."/>
            <person name="Rivas-Marin E."/>
            <person name="Kohn T."/>
            <person name="Peeters S.H."/>
            <person name="Heuer A."/>
            <person name="Rast P."/>
            <person name="Oberbeckmann S."/>
            <person name="Bunk B."/>
            <person name="Jeske O."/>
            <person name="Meyerdierks A."/>
            <person name="Storesund J.E."/>
            <person name="Kallscheuer N."/>
            <person name="Luecker S."/>
            <person name="Lage O.M."/>
            <person name="Pohl T."/>
            <person name="Merkel B.J."/>
            <person name="Hornburger P."/>
            <person name="Mueller R.-W."/>
            <person name="Bruemmer F."/>
            <person name="Labrenz M."/>
            <person name="Spormann A.M."/>
            <person name="Op den Camp H."/>
            <person name="Overmann J."/>
            <person name="Amann R."/>
            <person name="Jetten M.S.M."/>
            <person name="Mascher T."/>
            <person name="Medema M.H."/>
            <person name="Devos D.P."/>
            <person name="Kaster A.-K."/>
            <person name="Ovreas L."/>
            <person name="Rohde M."/>
            <person name="Galperin M.Y."/>
            <person name="Jogler C."/>
        </authorList>
    </citation>
    <scope>NUCLEOTIDE SEQUENCE [LARGE SCALE GENOMIC DNA]</scope>
    <source>
        <strain evidence="2 3">ETA_A1</strain>
    </source>
</reference>
<evidence type="ECO:0000313" key="2">
    <source>
        <dbReference type="EMBL" id="QDU18143.1"/>
    </source>
</evidence>
<gene>
    <name evidence="2" type="ORF">ETAA1_00260</name>
</gene>
<sequence>MRGTLVRTGRDRHPVGTTNGRAAGSVGVAMPGGMPVGGHAGGAHDSAVVGRQANSSSHHVLVVDVTARGAGRLQGGAAVDLTVIAEMVYLSN</sequence>
<accession>A0A517XKW0</accession>
<dbReference type="EMBL" id="CP036273">
    <property type="protein sequence ID" value="QDU18143.1"/>
    <property type="molecule type" value="Genomic_DNA"/>
</dbReference>
<keyword evidence="3" id="KW-1185">Reference proteome</keyword>